<feature type="transmembrane region" description="Helical" evidence="1">
    <location>
        <begin position="57"/>
        <end position="78"/>
    </location>
</feature>
<dbReference type="EMBL" id="MPUH01000013">
    <property type="protein sequence ID" value="OMJ95373.1"/>
    <property type="molecule type" value="Genomic_DNA"/>
</dbReference>
<proteinExistence type="predicted"/>
<keyword evidence="3" id="KW-1185">Reference proteome</keyword>
<feature type="transmembrane region" description="Helical" evidence="1">
    <location>
        <begin position="98"/>
        <end position="120"/>
    </location>
</feature>
<dbReference type="AlphaFoldDB" id="A0A1R2D2A4"/>
<evidence type="ECO:0000256" key="1">
    <source>
        <dbReference type="SAM" id="Phobius"/>
    </source>
</evidence>
<protein>
    <submittedName>
        <fullName evidence="2">Uncharacterized protein</fullName>
    </submittedName>
</protein>
<keyword evidence="1" id="KW-0472">Membrane</keyword>
<reference evidence="2 3" key="1">
    <citation type="submission" date="2016-11" db="EMBL/GenBank/DDBJ databases">
        <title>The macronuclear genome of Stentor coeruleus: a giant cell with tiny introns.</title>
        <authorList>
            <person name="Slabodnick M."/>
            <person name="Ruby J.G."/>
            <person name="Reiff S.B."/>
            <person name="Swart E.C."/>
            <person name="Gosai S."/>
            <person name="Prabakaran S."/>
            <person name="Witkowska E."/>
            <person name="Larue G.E."/>
            <person name="Fisher S."/>
            <person name="Freeman R.M."/>
            <person name="Gunawardena J."/>
            <person name="Chu W."/>
            <person name="Stover N.A."/>
            <person name="Gregory B.D."/>
            <person name="Nowacki M."/>
            <person name="Derisi J."/>
            <person name="Roy S.W."/>
            <person name="Marshall W.F."/>
            <person name="Sood P."/>
        </authorList>
    </citation>
    <scope>NUCLEOTIDE SEQUENCE [LARGE SCALE GENOMIC DNA]</scope>
    <source>
        <strain evidence="2">WM001</strain>
    </source>
</reference>
<sequence>MGCCESKDTSQGLDKEKIKLFIQTDNLFSLKSIYRYAVHKDKKFDINSIRYKIDEQLMVTPLGLALLLGHAQIFTTIFQDMNGDFLLMESLFSQAGTSGLSVICLNNYLVLLQVYLPLYFSNLNPNNTSKLKPNNSQTLNLDSQDLLEKTKVFLYTPIQLSVECGYISIVSFLKAYASNITLLPPEIDLHYIDEASGNNCALISCKSNNYNMIKFLHSQCQADFNVINNYSENAINVLAIGSIENSTETSKCLEYIVEKIGIDVLYNYQETLMMLEDEKSISYVERKLKDKGINVTKKELNGQGVIILQKRPISNTYDTGNRFTFTRLFPELLKSTQESMRTSENTVK</sequence>
<name>A0A1R2D2A4_9CILI</name>
<gene>
    <name evidence="2" type="ORF">SteCoe_1292</name>
</gene>
<dbReference type="Proteomes" id="UP000187209">
    <property type="component" value="Unassembled WGS sequence"/>
</dbReference>
<keyword evidence="1" id="KW-1133">Transmembrane helix</keyword>
<dbReference type="InterPro" id="IPR036770">
    <property type="entry name" value="Ankyrin_rpt-contain_sf"/>
</dbReference>
<dbReference type="Gene3D" id="1.25.40.20">
    <property type="entry name" value="Ankyrin repeat-containing domain"/>
    <property type="match status" value="1"/>
</dbReference>
<keyword evidence="1" id="KW-0812">Transmembrane</keyword>
<organism evidence="2 3">
    <name type="scientific">Stentor coeruleus</name>
    <dbReference type="NCBI Taxonomy" id="5963"/>
    <lineage>
        <taxon>Eukaryota</taxon>
        <taxon>Sar</taxon>
        <taxon>Alveolata</taxon>
        <taxon>Ciliophora</taxon>
        <taxon>Postciliodesmatophora</taxon>
        <taxon>Heterotrichea</taxon>
        <taxon>Heterotrichida</taxon>
        <taxon>Stentoridae</taxon>
        <taxon>Stentor</taxon>
    </lineage>
</organism>
<evidence type="ECO:0000313" key="2">
    <source>
        <dbReference type="EMBL" id="OMJ95373.1"/>
    </source>
</evidence>
<accession>A0A1R2D2A4</accession>
<evidence type="ECO:0000313" key="3">
    <source>
        <dbReference type="Proteomes" id="UP000187209"/>
    </source>
</evidence>
<dbReference type="SUPFAM" id="SSF48403">
    <property type="entry name" value="Ankyrin repeat"/>
    <property type="match status" value="1"/>
</dbReference>
<comment type="caution">
    <text evidence="2">The sequence shown here is derived from an EMBL/GenBank/DDBJ whole genome shotgun (WGS) entry which is preliminary data.</text>
</comment>